<dbReference type="Pfam" id="PF00685">
    <property type="entry name" value="Sulfotransfer_1"/>
    <property type="match status" value="1"/>
</dbReference>
<dbReference type="SUPFAM" id="SSF52540">
    <property type="entry name" value="P-loop containing nucleoside triphosphate hydrolases"/>
    <property type="match status" value="1"/>
</dbReference>
<accession>A0A316TJZ5</accession>
<gene>
    <name evidence="4" type="ORF">DJ010_04750</name>
</gene>
<dbReference type="OrthoDB" id="9804504at2"/>
<dbReference type="PANTHER" id="PTHR11783">
    <property type="entry name" value="SULFOTRANSFERASE SULT"/>
    <property type="match status" value="1"/>
</dbReference>
<dbReference type="InterPro" id="IPR027417">
    <property type="entry name" value="P-loop_NTPase"/>
</dbReference>
<dbReference type="RefSeq" id="WP_109692418.1">
    <property type="nucleotide sequence ID" value="NZ_QGDD01000001.1"/>
</dbReference>
<evidence type="ECO:0000256" key="2">
    <source>
        <dbReference type="ARBA" id="ARBA00022679"/>
    </source>
</evidence>
<sequence>MTGAGIVGDDDRSPRTLWAEEKLRRFSAATTHQILKRRGRSLGMWVGCGFPKSGTNWLCELMGTSLGLPVPVDYQLPIMFKAVVHSHYVYDERMPQAIYIRRDGRDVMTSFYFYWTRALRLNKNPRFSQGIAQIFDDLYGPRFDPADVHGNLPKFIEFQMTVSPTTIGTPWHVHVRDWWDRPGVGHVSFERLHTDPVDEMAQALAAAGAEVDRELVELAVQRHDFSRSAGRKAGQEDRGSFRRKGAAGDWRNHFTKEAGEVFDSYAGAALVDFGYETDRDWFRTLSSS</sequence>
<name>A0A316TJZ5_9ACTN</name>
<proteinExistence type="inferred from homology"/>
<dbReference type="EMBL" id="QGDD01000001">
    <property type="protein sequence ID" value="PWN04913.1"/>
    <property type="molecule type" value="Genomic_DNA"/>
</dbReference>
<comment type="similarity">
    <text evidence="1">Belongs to the sulfotransferase 1 family.</text>
</comment>
<feature type="domain" description="Sulfotransferase" evidence="3">
    <location>
        <begin position="97"/>
        <end position="272"/>
    </location>
</feature>
<comment type="caution">
    <text evidence="4">The sequence shown here is derived from an EMBL/GenBank/DDBJ whole genome shotgun (WGS) entry which is preliminary data.</text>
</comment>
<evidence type="ECO:0000313" key="4">
    <source>
        <dbReference type="EMBL" id="PWN04913.1"/>
    </source>
</evidence>
<evidence type="ECO:0000313" key="5">
    <source>
        <dbReference type="Proteomes" id="UP000245507"/>
    </source>
</evidence>
<dbReference type="InterPro" id="IPR000863">
    <property type="entry name" value="Sulfotransferase_dom"/>
</dbReference>
<protein>
    <recommendedName>
        <fullName evidence="3">Sulfotransferase domain-containing protein</fullName>
    </recommendedName>
</protein>
<organism evidence="4 5">
    <name type="scientific">Nocardioides silvaticus</name>
    <dbReference type="NCBI Taxonomy" id="2201891"/>
    <lineage>
        <taxon>Bacteria</taxon>
        <taxon>Bacillati</taxon>
        <taxon>Actinomycetota</taxon>
        <taxon>Actinomycetes</taxon>
        <taxon>Propionibacteriales</taxon>
        <taxon>Nocardioidaceae</taxon>
        <taxon>Nocardioides</taxon>
    </lineage>
</organism>
<evidence type="ECO:0000256" key="1">
    <source>
        <dbReference type="ARBA" id="ARBA00005771"/>
    </source>
</evidence>
<dbReference type="Gene3D" id="3.40.50.300">
    <property type="entry name" value="P-loop containing nucleotide triphosphate hydrolases"/>
    <property type="match status" value="1"/>
</dbReference>
<dbReference type="GO" id="GO:0008146">
    <property type="term" value="F:sulfotransferase activity"/>
    <property type="evidence" value="ECO:0007669"/>
    <property type="project" value="InterPro"/>
</dbReference>
<dbReference type="AlphaFoldDB" id="A0A316TJZ5"/>
<evidence type="ECO:0000259" key="3">
    <source>
        <dbReference type="Pfam" id="PF00685"/>
    </source>
</evidence>
<dbReference type="Proteomes" id="UP000245507">
    <property type="component" value="Unassembled WGS sequence"/>
</dbReference>
<keyword evidence="5" id="KW-1185">Reference proteome</keyword>
<reference evidence="4 5" key="1">
    <citation type="submission" date="2018-05" db="EMBL/GenBank/DDBJ databases">
        <title>Nocardioides silvaticus genome.</title>
        <authorList>
            <person name="Li C."/>
            <person name="Wang G."/>
        </authorList>
    </citation>
    <scope>NUCLEOTIDE SEQUENCE [LARGE SCALE GENOMIC DNA]</scope>
    <source>
        <strain evidence="4 5">CCTCC AB 2018079</strain>
    </source>
</reference>
<keyword evidence="2" id="KW-0808">Transferase</keyword>